<reference evidence="8" key="1">
    <citation type="submission" date="2023-07" db="EMBL/GenBank/DDBJ databases">
        <authorList>
            <person name="Colorado M.A."/>
            <person name="Villamil L.M."/>
            <person name="Melo J.F."/>
            <person name="Rodriguez J.A."/>
            <person name="Ruiz R.Y."/>
        </authorList>
    </citation>
    <scope>NUCLEOTIDE SEQUENCE [LARGE SCALE GENOMIC DNA]</scope>
    <source>
        <strain evidence="8">C33</strain>
    </source>
</reference>
<comment type="function">
    <text evidence="5">Catalyzes the ATP-dependent conversion of 5-aminoimidazole ribonucleotide (AIR) and HCO(3)- to N5-carboxyaminoimidazole ribonucleotide (N5-CAIR).</text>
</comment>
<evidence type="ECO:0000256" key="1">
    <source>
        <dbReference type="ARBA" id="ARBA00022741"/>
    </source>
</evidence>
<keyword evidence="2 4" id="KW-0658">Purine biosynthesis</keyword>
<feature type="domain" description="ATP-grasp" evidence="6">
    <location>
        <begin position="108"/>
        <end position="292"/>
    </location>
</feature>
<evidence type="ECO:0000256" key="4">
    <source>
        <dbReference type="HAMAP-Rule" id="MF_01928"/>
    </source>
</evidence>
<keyword evidence="3 4" id="KW-0067">ATP-binding</keyword>
<dbReference type="RefSeq" id="WP_320314652.1">
    <property type="nucleotide sequence ID" value="NZ_JAVIKH010000029.1"/>
</dbReference>
<dbReference type="InterPro" id="IPR005875">
    <property type="entry name" value="PurK"/>
</dbReference>
<dbReference type="PROSITE" id="PS50975">
    <property type="entry name" value="ATP_GRASP"/>
    <property type="match status" value="1"/>
</dbReference>
<comment type="function">
    <text evidence="4">Catalyzes the ATP-dependent conversion of 5-aminoimidazole ribonucleotide (AIR) and HCO(3)(-) to N5-carboxyaminoimidazole ribonucleotide (N5-CAIR).</text>
</comment>
<organism evidence="7 8">
    <name type="scientific">Candidatus Cetobacterium colombiensis</name>
    <dbReference type="NCBI Taxonomy" id="3073100"/>
    <lineage>
        <taxon>Bacteria</taxon>
        <taxon>Fusobacteriati</taxon>
        <taxon>Fusobacteriota</taxon>
        <taxon>Fusobacteriia</taxon>
        <taxon>Fusobacteriales</taxon>
        <taxon>Fusobacteriaceae</taxon>
        <taxon>Cetobacterium</taxon>
    </lineage>
</organism>
<keyword evidence="4 5" id="KW-0436">Ligase</keyword>
<dbReference type="Gene3D" id="3.30.470.20">
    <property type="entry name" value="ATP-grasp fold, B domain"/>
    <property type="match status" value="1"/>
</dbReference>
<dbReference type="Pfam" id="PF17769">
    <property type="entry name" value="PurK_C"/>
    <property type="match status" value="1"/>
</dbReference>
<feature type="binding site" evidence="4">
    <location>
        <position position="144"/>
    </location>
    <ligand>
        <name>ATP</name>
        <dbReference type="ChEBI" id="CHEBI:30616"/>
    </ligand>
</feature>
<dbReference type="Proteomes" id="UP001279681">
    <property type="component" value="Unassembled WGS sequence"/>
</dbReference>
<dbReference type="InterPro" id="IPR054350">
    <property type="entry name" value="PurT/PurK_preATP-grasp"/>
</dbReference>
<accession>A0ABU4WFI7</accession>
<protein>
    <recommendedName>
        <fullName evidence="4 5">N5-carboxyaminoimidazole ribonucleotide synthase</fullName>
        <shortName evidence="4 5">N5-CAIR synthase</shortName>
        <ecNumber evidence="4 5">6.3.4.18</ecNumber>
    </recommendedName>
    <alternativeName>
        <fullName evidence="4 5">5-(carboxyamino)imidazole ribonucleotide synthetase</fullName>
    </alternativeName>
</protein>
<dbReference type="NCBIfam" id="NF004679">
    <property type="entry name" value="PRK06019.1-5"/>
    <property type="match status" value="1"/>
</dbReference>
<evidence type="ECO:0000313" key="7">
    <source>
        <dbReference type="EMBL" id="MDX8337311.1"/>
    </source>
</evidence>
<keyword evidence="1 4" id="KW-0547">Nucleotide-binding</keyword>
<proteinExistence type="inferred from homology"/>
<feature type="binding site" evidence="4">
    <location>
        <begin position="178"/>
        <end position="181"/>
    </location>
    <ligand>
        <name>ATP</name>
        <dbReference type="ChEBI" id="CHEBI:30616"/>
    </ligand>
</feature>
<dbReference type="InterPro" id="IPR016185">
    <property type="entry name" value="PreATP-grasp_dom_sf"/>
</dbReference>
<dbReference type="InterPro" id="IPR013815">
    <property type="entry name" value="ATP_grasp_subdomain_1"/>
</dbReference>
<sequence>MKESRTIGILGGGQLAKMLCDSGKKMGHKTLILDPNPDSCGQLSSFNHIVAQYDDKKELKKLAEATDVITYEFENVPNEIIDYLKENNGNVPQGKRPLYLSQHRIREKEAVNKIGVKTAKFQKIENFEDLEKGIKEMGFPCILKTCSGGYDGKGQWKITEEEDLKQVDIKFGIEYILEKMVYFDKEVSCLVVRGINGDIVSFPVGENIHKNGILNKTIVPARVTKEISKKIEELSKNIIEGLDIYGPLGIEYFIKGDEIFFNEMAPRPHNSAHYTMDACNYSQFDIHLMGILGEKLPEIKLLKSVVMLNIMGEDREKVEKLKQEDNSKVHIYGKTEWKKDRKMGHINYCGENIEELIVKANSF</sequence>
<dbReference type="InterPro" id="IPR011761">
    <property type="entry name" value="ATP-grasp"/>
</dbReference>
<dbReference type="PANTHER" id="PTHR11609:SF5">
    <property type="entry name" value="PHOSPHORIBOSYLAMINOIMIDAZOLE CARBOXYLASE"/>
    <property type="match status" value="1"/>
</dbReference>
<dbReference type="Pfam" id="PF02222">
    <property type="entry name" value="ATP-grasp"/>
    <property type="match status" value="1"/>
</dbReference>
<feature type="binding site" evidence="4">
    <location>
        <position position="104"/>
    </location>
    <ligand>
        <name>ATP</name>
        <dbReference type="ChEBI" id="CHEBI:30616"/>
    </ligand>
</feature>
<dbReference type="SUPFAM" id="SSF56059">
    <property type="entry name" value="Glutathione synthetase ATP-binding domain-like"/>
    <property type="match status" value="1"/>
</dbReference>
<evidence type="ECO:0000256" key="5">
    <source>
        <dbReference type="RuleBase" id="RU361200"/>
    </source>
</evidence>
<feature type="binding site" evidence="4">
    <location>
        <begin position="149"/>
        <end position="155"/>
    </location>
    <ligand>
        <name>ATP</name>
        <dbReference type="ChEBI" id="CHEBI:30616"/>
    </ligand>
</feature>
<comment type="catalytic activity">
    <reaction evidence="4 5">
        <text>5-amino-1-(5-phospho-beta-D-ribosyl)imidazole + hydrogencarbonate + ATP = 5-carboxyamino-1-(5-phospho-D-ribosyl)imidazole + ADP + phosphate + 2 H(+)</text>
        <dbReference type="Rhea" id="RHEA:19317"/>
        <dbReference type="ChEBI" id="CHEBI:15378"/>
        <dbReference type="ChEBI" id="CHEBI:17544"/>
        <dbReference type="ChEBI" id="CHEBI:30616"/>
        <dbReference type="ChEBI" id="CHEBI:43474"/>
        <dbReference type="ChEBI" id="CHEBI:58730"/>
        <dbReference type="ChEBI" id="CHEBI:137981"/>
        <dbReference type="ChEBI" id="CHEBI:456216"/>
        <dbReference type="EC" id="6.3.4.18"/>
    </reaction>
</comment>
<feature type="binding site" evidence="4">
    <location>
        <begin position="262"/>
        <end position="263"/>
    </location>
    <ligand>
        <name>ATP</name>
        <dbReference type="ChEBI" id="CHEBI:30616"/>
    </ligand>
</feature>
<dbReference type="NCBIfam" id="TIGR01161">
    <property type="entry name" value="purK"/>
    <property type="match status" value="1"/>
</dbReference>
<dbReference type="NCBIfam" id="NF004675">
    <property type="entry name" value="PRK06019.1-1"/>
    <property type="match status" value="1"/>
</dbReference>
<dbReference type="EMBL" id="JAVIKH010000029">
    <property type="protein sequence ID" value="MDX8337311.1"/>
    <property type="molecule type" value="Genomic_DNA"/>
</dbReference>
<feature type="binding site" evidence="4">
    <location>
        <position position="209"/>
    </location>
    <ligand>
        <name>ATP</name>
        <dbReference type="ChEBI" id="CHEBI:30616"/>
    </ligand>
</feature>
<dbReference type="HAMAP" id="MF_01928">
    <property type="entry name" value="PurK"/>
    <property type="match status" value="1"/>
</dbReference>
<dbReference type="Pfam" id="PF22660">
    <property type="entry name" value="RS_preATP-grasp-like"/>
    <property type="match status" value="1"/>
</dbReference>
<comment type="pathway">
    <text evidence="4 5">Purine metabolism; IMP biosynthesis via de novo pathway; 5-amino-1-(5-phospho-D-ribosyl)imidazole-4-carboxylate from 5-amino-1-(5-phospho-D-ribosyl)imidazole (N5-CAIR route): step 1/2.</text>
</comment>
<dbReference type="InterPro" id="IPR040686">
    <property type="entry name" value="PurK_C"/>
</dbReference>
<dbReference type="InterPro" id="IPR003135">
    <property type="entry name" value="ATP-grasp_carboxylate-amine"/>
</dbReference>
<keyword evidence="8" id="KW-1185">Reference proteome</keyword>
<dbReference type="PANTHER" id="PTHR11609">
    <property type="entry name" value="PURINE BIOSYNTHESIS PROTEIN 6/7, PUR6/7"/>
    <property type="match status" value="1"/>
</dbReference>
<dbReference type="SUPFAM" id="SSF52440">
    <property type="entry name" value="PreATP-grasp domain"/>
    <property type="match status" value="1"/>
</dbReference>
<dbReference type="Gene3D" id="3.40.50.20">
    <property type="match status" value="1"/>
</dbReference>
<comment type="subunit">
    <text evidence="4 5">Homodimer.</text>
</comment>
<dbReference type="GO" id="GO:0034028">
    <property type="term" value="F:5-(carboxyamino)imidazole ribonucleotide synthase activity"/>
    <property type="evidence" value="ECO:0007669"/>
    <property type="project" value="UniProtKB-EC"/>
</dbReference>
<dbReference type="InterPro" id="IPR011054">
    <property type="entry name" value="Rudment_hybrid_motif"/>
</dbReference>
<name>A0ABU4WFI7_9FUSO</name>
<dbReference type="EC" id="6.3.4.18" evidence="4 5"/>
<evidence type="ECO:0000256" key="3">
    <source>
        <dbReference type="ARBA" id="ARBA00022840"/>
    </source>
</evidence>
<gene>
    <name evidence="4 5 7" type="primary">purK</name>
    <name evidence="7" type="ORF">RFV38_12530</name>
</gene>
<evidence type="ECO:0000256" key="2">
    <source>
        <dbReference type="ARBA" id="ARBA00022755"/>
    </source>
</evidence>
<comment type="similarity">
    <text evidence="4 5">Belongs to the PurK/PurT family.</text>
</comment>
<evidence type="ECO:0000313" key="8">
    <source>
        <dbReference type="Proteomes" id="UP001279681"/>
    </source>
</evidence>
<dbReference type="SUPFAM" id="SSF51246">
    <property type="entry name" value="Rudiment single hybrid motif"/>
    <property type="match status" value="1"/>
</dbReference>
<comment type="caution">
    <text evidence="7">The sequence shown here is derived from an EMBL/GenBank/DDBJ whole genome shotgun (WGS) entry which is preliminary data.</text>
</comment>
<dbReference type="Gene3D" id="3.30.1490.20">
    <property type="entry name" value="ATP-grasp fold, A domain"/>
    <property type="match status" value="1"/>
</dbReference>
<feature type="binding site" evidence="4">
    <location>
        <position position="186"/>
    </location>
    <ligand>
        <name>ATP</name>
        <dbReference type="ChEBI" id="CHEBI:30616"/>
    </ligand>
</feature>
<evidence type="ECO:0000259" key="6">
    <source>
        <dbReference type="PROSITE" id="PS50975"/>
    </source>
</evidence>